<dbReference type="CDD" id="cd09271">
    <property type="entry name" value="RNase_H2-C"/>
    <property type="match status" value="1"/>
</dbReference>
<protein>
    <submittedName>
        <fullName evidence="2">Uncharacterized protein</fullName>
    </submittedName>
</protein>
<evidence type="ECO:0000313" key="3">
    <source>
        <dbReference type="Proteomes" id="UP001217918"/>
    </source>
</evidence>
<dbReference type="PANTHER" id="PTHR47204:SF1">
    <property type="entry name" value="RIBONUCLEASE H2 SUBUNIT C"/>
    <property type="match status" value="1"/>
</dbReference>
<gene>
    <name evidence="2" type="ORF">P8C59_005058</name>
</gene>
<proteinExistence type="predicted"/>
<dbReference type="EMBL" id="JAQQPM010000004">
    <property type="protein sequence ID" value="KAK2070573.1"/>
    <property type="molecule type" value="Genomic_DNA"/>
</dbReference>
<evidence type="ECO:0000256" key="1">
    <source>
        <dbReference type="SAM" id="MobiDB-lite"/>
    </source>
</evidence>
<dbReference type="Proteomes" id="UP001217918">
    <property type="component" value="Unassembled WGS sequence"/>
</dbReference>
<accession>A0AAD9I441</accession>
<sequence length="160" mass="17222">MSRPVLVVKPAKAPAKATPHLLPCRVHHDGAVGPTDSYWRPTQSKDGLGHTAYFRGRKLHGRTVPLPDGYTGLVAETVAAAPAADAGEAPDLERGEEPEPELGGLEVRAGFDDVVVWGHDTAAEAATVPHVRAMEEWLDLADKIHSFESFDTTKRDKTGQ</sequence>
<keyword evidence="3" id="KW-1185">Reference proteome</keyword>
<dbReference type="InterPro" id="IPR013924">
    <property type="entry name" value="RNase_H2_suC"/>
</dbReference>
<organism evidence="2 3">
    <name type="scientific">Phyllachora maydis</name>
    <dbReference type="NCBI Taxonomy" id="1825666"/>
    <lineage>
        <taxon>Eukaryota</taxon>
        <taxon>Fungi</taxon>
        <taxon>Dikarya</taxon>
        <taxon>Ascomycota</taxon>
        <taxon>Pezizomycotina</taxon>
        <taxon>Sordariomycetes</taxon>
        <taxon>Sordariomycetidae</taxon>
        <taxon>Phyllachorales</taxon>
        <taxon>Phyllachoraceae</taxon>
        <taxon>Phyllachora</taxon>
    </lineage>
</organism>
<reference evidence="2" key="1">
    <citation type="journal article" date="2023" name="Mol. Plant Microbe Interact.">
        <title>Elucidating the Obligate Nature and Biological Capacity of an Invasive Fungal Corn Pathogen.</title>
        <authorList>
            <person name="MacCready J.S."/>
            <person name="Roggenkamp E.M."/>
            <person name="Gdanetz K."/>
            <person name="Chilvers M.I."/>
        </authorList>
    </citation>
    <scope>NUCLEOTIDE SEQUENCE</scope>
    <source>
        <strain evidence="2">PM02</strain>
    </source>
</reference>
<dbReference type="Gene3D" id="2.40.128.680">
    <property type="match status" value="1"/>
</dbReference>
<comment type="caution">
    <text evidence="2">The sequence shown here is derived from an EMBL/GenBank/DDBJ whole genome shotgun (WGS) entry which is preliminary data.</text>
</comment>
<dbReference type="GO" id="GO:0032299">
    <property type="term" value="C:ribonuclease H2 complex"/>
    <property type="evidence" value="ECO:0007669"/>
    <property type="project" value="InterPro"/>
</dbReference>
<feature type="region of interest" description="Disordered" evidence="1">
    <location>
        <begin position="81"/>
        <end position="103"/>
    </location>
</feature>
<dbReference type="PANTHER" id="PTHR47204">
    <property type="entry name" value="OS02G0168900 PROTEIN"/>
    <property type="match status" value="1"/>
</dbReference>
<evidence type="ECO:0000313" key="2">
    <source>
        <dbReference type="EMBL" id="KAK2070573.1"/>
    </source>
</evidence>
<dbReference type="GO" id="GO:0006401">
    <property type="term" value="P:RNA catabolic process"/>
    <property type="evidence" value="ECO:0007669"/>
    <property type="project" value="InterPro"/>
</dbReference>
<dbReference type="Pfam" id="PF08615">
    <property type="entry name" value="RNase_H2_suC"/>
    <property type="match status" value="1"/>
</dbReference>
<dbReference type="AlphaFoldDB" id="A0AAD9I441"/>
<name>A0AAD9I441_9PEZI</name>